<dbReference type="PANTHER" id="PTHR43104">
    <property type="entry name" value="L-2-HYDROXYGLUTARATE DEHYDROGENASE, MITOCHONDRIAL"/>
    <property type="match status" value="1"/>
</dbReference>
<comment type="cofactor">
    <cofactor evidence="1">
        <name>FAD</name>
        <dbReference type="ChEBI" id="CHEBI:57692"/>
    </cofactor>
</comment>
<keyword evidence="4" id="KW-0560">Oxidoreductase</keyword>
<evidence type="ECO:0000256" key="3">
    <source>
        <dbReference type="ARBA" id="ARBA00022827"/>
    </source>
</evidence>
<reference evidence="5 6" key="1">
    <citation type="submission" date="2013-02" db="EMBL/GenBank/DDBJ databases">
        <title>Draft Genome Sequence of Streptomyces afghaniensis, Which Produces Compounds of the Julimycin B-Complex.</title>
        <authorList>
            <person name="Gruening B.A."/>
            <person name="Praeg A."/>
            <person name="Erxleben A."/>
            <person name="Guenther S."/>
            <person name="Fiedler H.-P."/>
            <person name="Goodfellow M."/>
            <person name="Mueller M."/>
        </authorList>
    </citation>
    <scope>NUCLEOTIDE SEQUENCE [LARGE SCALE GENOMIC DNA]</scope>
    <source>
        <strain evidence="5 6">772</strain>
    </source>
</reference>
<dbReference type="GO" id="GO:0005737">
    <property type="term" value="C:cytoplasm"/>
    <property type="evidence" value="ECO:0007669"/>
    <property type="project" value="TreeGrafter"/>
</dbReference>
<dbReference type="PANTHER" id="PTHR43104:SF2">
    <property type="entry name" value="L-2-HYDROXYGLUTARATE DEHYDROGENASE, MITOCHONDRIAL"/>
    <property type="match status" value="1"/>
</dbReference>
<name>S4N2N6_9ACTN</name>
<dbReference type="PATRIC" id="fig|1283301.3.peg.1449"/>
<organism evidence="5 6">
    <name type="scientific">Streptomyces afghaniensis 772</name>
    <dbReference type="NCBI Taxonomy" id="1283301"/>
    <lineage>
        <taxon>Bacteria</taxon>
        <taxon>Bacillati</taxon>
        <taxon>Actinomycetota</taxon>
        <taxon>Actinomycetes</taxon>
        <taxon>Kitasatosporales</taxon>
        <taxon>Streptomycetaceae</taxon>
        <taxon>Streptomyces</taxon>
    </lineage>
</organism>
<evidence type="ECO:0000313" key="5">
    <source>
        <dbReference type="EMBL" id="EPJ41487.1"/>
    </source>
</evidence>
<keyword evidence="6" id="KW-1185">Reference proteome</keyword>
<dbReference type="AlphaFoldDB" id="S4N2N6"/>
<evidence type="ECO:0000256" key="4">
    <source>
        <dbReference type="ARBA" id="ARBA00023002"/>
    </source>
</evidence>
<protein>
    <submittedName>
        <fullName evidence="5">Putative L-2-hydroxyglutarate oxidase LhgO</fullName>
    </submittedName>
</protein>
<dbReference type="EMBL" id="AOPY01001317">
    <property type="protein sequence ID" value="EPJ41487.1"/>
    <property type="molecule type" value="Genomic_DNA"/>
</dbReference>
<proteinExistence type="predicted"/>
<comment type="caution">
    <text evidence="5">The sequence shown here is derived from an EMBL/GenBank/DDBJ whole genome shotgun (WGS) entry which is preliminary data.</text>
</comment>
<sequence length="59" mass="6121">MPTAAGVRAQAVLRDGTLVDDFLIREGARTVHVLNAPSPAATASLPIGREVARRALSAL</sequence>
<keyword evidence="3" id="KW-0274">FAD</keyword>
<evidence type="ECO:0000256" key="1">
    <source>
        <dbReference type="ARBA" id="ARBA00001974"/>
    </source>
</evidence>
<dbReference type="HOGENOM" id="CLU_204244_0_0_11"/>
<evidence type="ECO:0000256" key="2">
    <source>
        <dbReference type="ARBA" id="ARBA00022630"/>
    </source>
</evidence>
<evidence type="ECO:0000313" key="6">
    <source>
        <dbReference type="Proteomes" id="UP000015001"/>
    </source>
</evidence>
<dbReference type="Proteomes" id="UP000015001">
    <property type="component" value="Unassembled WGS sequence"/>
</dbReference>
<keyword evidence="2" id="KW-0285">Flavoprotein</keyword>
<dbReference type="GO" id="GO:0047545">
    <property type="term" value="F:(S)-2-hydroxyglutarate dehydrogenase activity"/>
    <property type="evidence" value="ECO:0007669"/>
    <property type="project" value="TreeGrafter"/>
</dbReference>
<accession>S4N2N6</accession>
<gene>
    <name evidence="5" type="ORF">STAFG_1472</name>
</gene>